<dbReference type="AlphaFoldDB" id="A0A2P2MT20"/>
<proteinExistence type="predicted"/>
<accession>A0A2P2MT20</accession>
<dbReference type="EMBL" id="GGEC01052885">
    <property type="protein sequence ID" value="MBX33369.1"/>
    <property type="molecule type" value="Transcribed_RNA"/>
</dbReference>
<name>A0A2P2MT20_RHIMU</name>
<sequence>MEKLLPIKYLKMLCRFRSQPNCCSS</sequence>
<reference evidence="1" key="1">
    <citation type="submission" date="2018-02" db="EMBL/GenBank/DDBJ databases">
        <title>Rhizophora mucronata_Transcriptome.</title>
        <authorList>
            <person name="Meera S.P."/>
            <person name="Sreeshan A."/>
            <person name="Augustine A."/>
        </authorList>
    </citation>
    <scope>NUCLEOTIDE SEQUENCE</scope>
    <source>
        <tissue evidence="1">Leaf</tissue>
    </source>
</reference>
<evidence type="ECO:0000313" key="1">
    <source>
        <dbReference type="EMBL" id="MBX33369.1"/>
    </source>
</evidence>
<protein>
    <submittedName>
        <fullName evidence="1">Uncharacterized protein</fullName>
    </submittedName>
</protein>
<organism evidence="1">
    <name type="scientific">Rhizophora mucronata</name>
    <name type="common">Asiatic mangrove</name>
    <dbReference type="NCBI Taxonomy" id="61149"/>
    <lineage>
        <taxon>Eukaryota</taxon>
        <taxon>Viridiplantae</taxon>
        <taxon>Streptophyta</taxon>
        <taxon>Embryophyta</taxon>
        <taxon>Tracheophyta</taxon>
        <taxon>Spermatophyta</taxon>
        <taxon>Magnoliopsida</taxon>
        <taxon>eudicotyledons</taxon>
        <taxon>Gunneridae</taxon>
        <taxon>Pentapetalae</taxon>
        <taxon>rosids</taxon>
        <taxon>fabids</taxon>
        <taxon>Malpighiales</taxon>
        <taxon>Rhizophoraceae</taxon>
        <taxon>Rhizophora</taxon>
    </lineage>
</organism>